<dbReference type="EMBL" id="JAEACU010000009">
    <property type="protein sequence ID" value="KAH7518999.1"/>
    <property type="molecule type" value="Genomic_DNA"/>
</dbReference>
<keyword evidence="7" id="KW-0472">Membrane</keyword>
<keyword evidence="3" id="KW-0812">Transmembrane</keyword>
<evidence type="ECO:0000256" key="7">
    <source>
        <dbReference type="ARBA" id="ARBA00023136"/>
    </source>
</evidence>
<keyword evidence="2" id="KW-0433">Leucine-rich repeat</keyword>
<organism evidence="11 12">
    <name type="scientific">Ziziphus jujuba var. spinosa</name>
    <dbReference type="NCBI Taxonomy" id="714518"/>
    <lineage>
        <taxon>Eukaryota</taxon>
        <taxon>Viridiplantae</taxon>
        <taxon>Streptophyta</taxon>
        <taxon>Embryophyta</taxon>
        <taxon>Tracheophyta</taxon>
        <taxon>Spermatophyta</taxon>
        <taxon>Magnoliopsida</taxon>
        <taxon>eudicotyledons</taxon>
        <taxon>Gunneridae</taxon>
        <taxon>Pentapetalae</taxon>
        <taxon>rosids</taxon>
        <taxon>fabids</taxon>
        <taxon>Rosales</taxon>
        <taxon>Rhamnaceae</taxon>
        <taxon>Paliureae</taxon>
        <taxon>Ziziphus</taxon>
    </lineage>
</organism>
<feature type="domain" description="Leucine-rich repeat-containing N-terminal plant-type" evidence="10">
    <location>
        <begin position="40"/>
        <end position="90"/>
    </location>
</feature>
<keyword evidence="4" id="KW-0732">Signal</keyword>
<evidence type="ECO:0000256" key="5">
    <source>
        <dbReference type="ARBA" id="ARBA00022737"/>
    </source>
</evidence>
<evidence type="ECO:0000259" key="10">
    <source>
        <dbReference type="Pfam" id="PF08263"/>
    </source>
</evidence>
<evidence type="ECO:0000313" key="11">
    <source>
        <dbReference type="EMBL" id="KAH7518999.1"/>
    </source>
</evidence>
<comment type="caution">
    <text evidence="11">The sequence shown here is derived from an EMBL/GenBank/DDBJ whole genome shotgun (WGS) entry which is preliminary data.</text>
</comment>
<dbReference type="PANTHER" id="PTHR48061">
    <property type="entry name" value="LEUCINE-RICH REPEAT RECEPTOR PROTEIN KINASE EMS1-LIKE-RELATED"/>
    <property type="match status" value="1"/>
</dbReference>
<sequence length="152" mass="17170">MELSQSLFFIFMRSFLKLPWLHVALISITFFFSCVQPLCHNDESIALLQFKDSFVIDKFASYGPSAYPKTASWAQEKNHDCCFWDGVKCDKETVHVIALLLNSSCLHGSINSTSALFQLSQLQVLDLSDNDFNPSQIPSAVPDLSKLTYLDH</sequence>
<comment type="subcellular location">
    <subcellularLocation>
        <location evidence="1">Membrane</location>
        <topology evidence="1">Single-pass type I membrane protein</topology>
    </subcellularLocation>
</comment>
<evidence type="ECO:0000256" key="4">
    <source>
        <dbReference type="ARBA" id="ARBA00022729"/>
    </source>
</evidence>
<dbReference type="InterPro" id="IPR013210">
    <property type="entry name" value="LRR_N_plant-typ"/>
</dbReference>
<dbReference type="InterPro" id="IPR046956">
    <property type="entry name" value="RLP23-like"/>
</dbReference>
<proteinExistence type="predicted"/>
<evidence type="ECO:0000256" key="3">
    <source>
        <dbReference type="ARBA" id="ARBA00022692"/>
    </source>
</evidence>
<name>A0A978UVU9_ZIZJJ</name>
<evidence type="ECO:0000313" key="12">
    <source>
        <dbReference type="Proteomes" id="UP000813462"/>
    </source>
</evidence>
<dbReference type="PANTHER" id="PTHR48061:SF12">
    <property type="entry name" value="DISEASE RESISTANCE LIKE PROTEIN"/>
    <property type="match status" value="1"/>
</dbReference>
<evidence type="ECO:0000256" key="2">
    <source>
        <dbReference type="ARBA" id="ARBA00022614"/>
    </source>
</evidence>
<gene>
    <name evidence="11" type="ORF">FEM48_Zijuj09G0231000</name>
</gene>
<evidence type="ECO:0000256" key="8">
    <source>
        <dbReference type="ARBA" id="ARBA00023170"/>
    </source>
</evidence>
<evidence type="ECO:0000256" key="9">
    <source>
        <dbReference type="ARBA" id="ARBA00023180"/>
    </source>
</evidence>
<keyword evidence="8" id="KW-0675">Receptor</keyword>
<dbReference type="InterPro" id="IPR032675">
    <property type="entry name" value="LRR_dom_sf"/>
</dbReference>
<keyword evidence="9" id="KW-0325">Glycoprotein</keyword>
<keyword evidence="5" id="KW-0677">Repeat</keyword>
<dbReference type="SUPFAM" id="SSF52058">
    <property type="entry name" value="L domain-like"/>
    <property type="match status" value="1"/>
</dbReference>
<evidence type="ECO:0000256" key="6">
    <source>
        <dbReference type="ARBA" id="ARBA00022989"/>
    </source>
</evidence>
<dbReference type="Gene3D" id="3.80.10.10">
    <property type="entry name" value="Ribonuclease Inhibitor"/>
    <property type="match status" value="1"/>
</dbReference>
<dbReference type="GO" id="GO:0016020">
    <property type="term" value="C:membrane"/>
    <property type="evidence" value="ECO:0007669"/>
    <property type="project" value="UniProtKB-SubCell"/>
</dbReference>
<dbReference type="Proteomes" id="UP000813462">
    <property type="component" value="Unassembled WGS sequence"/>
</dbReference>
<dbReference type="AlphaFoldDB" id="A0A978UVU9"/>
<keyword evidence="6" id="KW-1133">Transmembrane helix</keyword>
<dbReference type="Pfam" id="PF08263">
    <property type="entry name" value="LRRNT_2"/>
    <property type="match status" value="1"/>
</dbReference>
<reference evidence="11" key="1">
    <citation type="journal article" date="2021" name="Front. Plant Sci.">
        <title>Chromosome-Scale Genome Assembly for Chinese Sour Jujube and Insights Into Its Genome Evolution and Domestication Signature.</title>
        <authorList>
            <person name="Shen L.-Y."/>
            <person name="Luo H."/>
            <person name="Wang X.-L."/>
            <person name="Wang X.-M."/>
            <person name="Qiu X.-J."/>
            <person name="Liu H."/>
            <person name="Zhou S.-S."/>
            <person name="Jia K.-H."/>
            <person name="Nie S."/>
            <person name="Bao Y.-T."/>
            <person name="Zhang R.-G."/>
            <person name="Yun Q.-Z."/>
            <person name="Chai Y.-H."/>
            <person name="Lu J.-Y."/>
            <person name="Li Y."/>
            <person name="Zhao S.-W."/>
            <person name="Mao J.-F."/>
            <person name="Jia S.-G."/>
            <person name="Mao Y.-M."/>
        </authorList>
    </citation>
    <scope>NUCLEOTIDE SEQUENCE</scope>
    <source>
        <strain evidence="11">AT0</strain>
        <tissue evidence="11">Leaf</tissue>
    </source>
</reference>
<protein>
    <recommendedName>
        <fullName evidence="10">Leucine-rich repeat-containing N-terminal plant-type domain-containing protein</fullName>
    </recommendedName>
</protein>
<evidence type="ECO:0000256" key="1">
    <source>
        <dbReference type="ARBA" id="ARBA00004479"/>
    </source>
</evidence>
<accession>A0A978UVU9</accession>